<evidence type="ECO:0000313" key="3">
    <source>
        <dbReference type="Proteomes" id="UP000492821"/>
    </source>
</evidence>
<evidence type="ECO:0000256" key="2">
    <source>
        <dbReference type="SAM" id="SignalP"/>
    </source>
</evidence>
<dbReference type="Proteomes" id="UP000492821">
    <property type="component" value="Unassembled WGS sequence"/>
</dbReference>
<dbReference type="PANTHER" id="PTHR34149:SF9">
    <property type="entry name" value="PROTEIN CBG09996"/>
    <property type="match status" value="1"/>
</dbReference>
<dbReference type="Pfam" id="PF10853">
    <property type="entry name" value="DUF2650"/>
    <property type="match status" value="1"/>
</dbReference>
<accession>A0A7E4ZVQ2</accession>
<feature type="chain" id="PRO_5028797725" evidence="2">
    <location>
        <begin position="27"/>
        <end position="98"/>
    </location>
</feature>
<keyword evidence="1" id="KW-1133">Transmembrane helix</keyword>
<feature type="transmembrane region" description="Helical" evidence="1">
    <location>
        <begin position="69"/>
        <end position="94"/>
    </location>
</feature>
<proteinExistence type="predicted"/>
<dbReference type="AlphaFoldDB" id="A0A7E4ZVQ2"/>
<keyword evidence="1" id="KW-0472">Membrane</keyword>
<protein>
    <submittedName>
        <fullName evidence="4">Transmembrane protein</fullName>
    </submittedName>
</protein>
<evidence type="ECO:0000313" key="4">
    <source>
        <dbReference type="WBParaSite" id="Pan_g20452.t1"/>
    </source>
</evidence>
<dbReference type="PANTHER" id="PTHR34149">
    <property type="entry name" value="PROTEIN CBG11905-RELATED"/>
    <property type="match status" value="1"/>
</dbReference>
<reference evidence="4" key="2">
    <citation type="submission" date="2020-10" db="UniProtKB">
        <authorList>
            <consortium name="WormBaseParasite"/>
        </authorList>
    </citation>
    <scope>IDENTIFICATION</scope>
</reference>
<keyword evidence="1" id="KW-0812">Transmembrane</keyword>
<evidence type="ECO:0000256" key="1">
    <source>
        <dbReference type="SAM" id="Phobius"/>
    </source>
</evidence>
<dbReference type="InterPro" id="IPR022559">
    <property type="entry name" value="SUP-1-like"/>
</dbReference>
<keyword evidence="2" id="KW-0732">Signal</keyword>
<feature type="signal peptide" evidence="2">
    <location>
        <begin position="1"/>
        <end position="26"/>
    </location>
</feature>
<organism evidence="3 4">
    <name type="scientific">Panagrellus redivivus</name>
    <name type="common">Microworm</name>
    <dbReference type="NCBI Taxonomy" id="6233"/>
    <lineage>
        <taxon>Eukaryota</taxon>
        <taxon>Metazoa</taxon>
        <taxon>Ecdysozoa</taxon>
        <taxon>Nematoda</taxon>
        <taxon>Chromadorea</taxon>
        <taxon>Rhabditida</taxon>
        <taxon>Tylenchina</taxon>
        <taxon>Panagrolaimomorpha</taxon>
        <taxon>Panagrolaimoidea</taxon>
        <taxon>Panagrolaimidae</taxon>
        <taxon>Panagrellus</taxon>
    </lineage>
</organism>
<keyword evidence="3" id="KW-1185">Reference proteome</keyword>
<name>A0A7E4ZVQ2_PANRE</name>
<reference evidence="3" key="1">
    <citation type="journal article" date="2013" name="Genetics">
        <title>The draft genome and transcriptome of Panagrellus redivivus are shaped by the harsh demands of a free-living lifestyle.</title>
        <authorList>
            <person name="Srinivasan J."/>
            <person name="Dillman A.R."/>
            <person name="Macchietto M.G."/>
            <person name="Heikkinen L."/>
            <person name="Lakso M."/>
            <person name="Fracchia K.M."/>
            <person name="Antoshechkin I."/>
            <person name="Mortazavi A."/>
            <person name="Wong G."/>
            <person name="Sternberg P.W."/>
        </authorList>
    </citation>
    <scope>NUCLEOTIDE SEQUENCE [LARGE SCALE GENOMIC DNA]</scope>
    <source>
        <strain evidence="3">MT8872</strain>
    </source>
</reference>
<sequence>MSAFTGFAATAVGTLFLLAILSPAKAENFEVKSGSKICVGTVCDNSNAFYYFDCCGTILNDCCFHFQTWVLLVLIVLGVLALLSVVGGFIKFICCCDR</sequence>
<dbReference type="WBParaSite" id="Pan_g20452.t1">
    <property type="protein sequence ID" value="Pan_g20452.t1"/>
    <property type="gene ID" value="Pan_g20452"/>
</dbReference>